<protein>
    <submittedName>
        <fullName evidence="8 9">FACT complex subunit SSRP1 isoform X1</fullName>
    </submittedName>
</protein>
<accession>A0A1S4BHB9</accession>
<feature type="compositionally biased region" description="Basic and acidic residues" evidence="6">
    <location>
        <begin position="88"/>
        <end position="106"/>
    </location>
</feature>
<dbReference type="GO" id="GO:0003677">
    <property type="term" value="F:DNA binding"/>
    <property type="evidence" value="ECO:0007669"/>
    <property type="project" value="UniProtKB-UniRule"/>
</dbReference>
<keyword evidence="4 5" id="KW-0539">Nucleus</keyword>
<evidence type="ECO:0000259" key="7">
    <source>
        <dbReference type="PROSITE" id="PS50118"/>
    </source>
</evidence>
<dbReference type="GO" id="GO:0005634">
    <property type="term" value="C:nucleus"/>
    <property type="evidence" value="ECO:0007669"/>
    <property type="project" value="UniProtKB-SubCell"/>
</dbReference>
<comment type="similarity">
    <text evidence="2">Belongs to the HMGB family.</text>
</comment>
<dbReference type="GO" id="GO:0006325">
    <property type="term" value="P:chromatin organization"/>
    <property type="evidence" value="ECO:0007669"/>
    <property type="project" value="UniProtKB-ARBA"/>
</dbReference>
<feature type="compositionally biased region" description="Basic and acidic residues" evidence="6">
    <location>
        <begin position="1"/>
        <end position="18"/>
    </location>
</feature>
<evidence type="ECO:0000256" key="3">
    <source>
        <dbReference type="ARBA" id="ARBA00023125"/>
    </source>
</evidence>
<keyword evidence="3 5" id="KW-0238">DNA-binding</keyword>
<feature type="compositionally biased region" description="Acidic residues" evidence="6">
    <location>
        <begin position="72"/>
        <end position="82"/>
    </location>
</feature>
<organism evidence="9">
    <name type="scientific">Nicotiana tabacum</name>
    <name type="common">Common tobacco</name>
    <dbReference type="NCBI Taxonomy" id="4097"/>
    <lineage>
        <taxon>Eukaryota</taxon>
        <taxon>Viridiplantae</taxon>
        <taxon>Streptophyta</taxon>
        <taxon>Embryophyta</taxon>
        <taxon>Tracheophyta</taxon>
        <taxon>Spermatophyta</taxon>
        <taxon>Magnoliopsida</taxon>
        <taxon>eudicotyledons</taxon>
        <taxon>Gunneridae</taxon>
        <taxon>Pentapetalae</taxon>
        <taxon>asterids</taxon>
        <taxon>lamiids</taxon>
        <taxon>Solanales</taxon>
        <taxon>Solanaceae</taxon>
        <taxon>Nicotianoideae</taxon>
        <taxon>Nicotianeae</taxon>
        <taxon>Nicotiana</taxon>
    </lineage>
</organism>
<comment type="subcellular location">
    <subcellularLocation>
        <location evidence="1">Nucleus</location>
    </subcellularLocation>
</comment>
<dbReference type="InterPro" id="IPR009071">
    <property type="entry name" value="HMG_box_dom"/>
</dbReference>
<evidence type="ECO:0000256" key="4">
    <source>
        <dbReference type="ARBA" id="ARBA00023242"/>
    </source>
</evidence>
<dbReference type="GO" id="GO:0003682">
    <property type="term" value="F:chromatin binding"/>
    <property type="evidence" value="ECO:0007669"/>
    <property type="project" value="UniProtKB-ARBA"/>
</dbReference>
<evidence type="ECO:0000256" key="5">
    <source>
        <dbReference type="PROSITE-ProRule" id="PRU00267"/>
    </source>
</evidence>
<dbReference type="SMART" id="SM00398">
    <property type="entry name" value="HMG"/>
    <property type="match status" value="1"/>
</dbReference>
<feature type="region of interest" description="Disordered" evidence="6">
    <location>
        <begin position="243"/>
        <end position="275"/>
    </location>
</feature>
<dbReference type="Gene3D" id="1.10.30.10">
    <property type="entry name" value="High mobility group box domain"/>
    <property type="match status" value="1"/>
</dbReference>
<evidence type="ECO:0000313" key="8">
    <source>
        <dbReference type="RefSeq" id="XP_016488272.1"/>
    </source>
</evidence>
<dbReference type="OrthoDB" id="1919336at2759"/>
<proteinExistence type="inferred from homology"/>
<dbReference type="AlphaFoldDB" id="A0A1S4BHB9"/>
<feature type="DNA-binding region" description="HMG box" evidence="5">
    <location>
        <begin position="154"/>
        <end position="223"/>
    </location>
</feature>
<dbReference type="InterPro" id="IPR036910">
    <property type="entry name" value="HMG_box_dom_sf"/>
</dbReference>
<gene>
    <name evidence="8 9" type="primary">LOC107808275</name>
</gene>
<dbReference type="Pfam" id="PF00505">
    <property type="entry name" value="HMG_box"/>
    <property type="match status" value="1"/>
</dbReference>
<evidence type="ECO:0000256" key="6">
    <source>
        <dbReference type="SAM" id="MobiDB-lite"/>
    </source>
</evidence>
<evidence type="ECO:0000256" key="1">
    <source>
        <dbReference type="ARBA" id="ARBA00004123"/>
    </source>
</evidence>
<feature type="compositionally biased region" description="Basic and acidic residues" evidence="6">
    <location>
        <begin position="55"/>
        <end position="70"/>
    </location>
</feature>
<dbReference type="RefSeq" id="XP_016488273.1">
    <property type="nucleotide sequence ID" value="XM_016632787.1"/>
</dbReference>
<dbReference type="PaxDb" id="4097-A0A1S4BHB9"/>
<dbReference type="CDD" id="cd22005">
    <property type="entry name" value="HMG-box_AtHMGB1-like"/>
    <property type="match status" value="1"/>
</dbReference>
<dbReference type="RefSeq" id="XP_016488272.1">
    <property type="nucleotide sequence ID" value="XM_016632786.1"/>
</dbReference>
<feature type="domain" description="HMG box" evidence="7">
    <location>
        <begin position="154"/>
        <end position="223"/>
    </location>
</feature>
<dbReference type="InterPro" id="IPR031061">
    <property type="entry name" value="HMGB_plant"/>
</dbReference>
<dbReference type="KEGG" id="nta:107808275"/>
<dbReference type="GO" id="GO:0000785">
    <property type="term" value="C:chromatin"/>
    <property type="evidence" value="ECO:0007669"/>
    <property type="project" value="UniProtKB-ARBA"/>
</dbReference>
<dbReference type="PROSITE" id="PS50118">
    <property type="entry name" value="HMG_BOX_2"/>
    <property type="match status" value="1"/>
</dbReference>
<feature type="region of interest" description="Disordered" evidence="6">
    <location>
        <begin position="1"/>
        <end position="108"/>
    </location>
</feature>
<dbReference type="PANTHER" id="PTHR46261:SF18">
    <property type="entry name" value="DNA-BINDING PROTEIN MNB1B"/>
    <property type="match status" value="1"/>
</dbReference>
<reference evidence="8 9" key="1">
    <citation type="submission" date="2025-04" db="UniProtKB">
        <authorList>
            <consortium name="RefSeq"/>
        </authorList>
    </citation>
    <scope>IDENTIFICATION</scope>
</reference>
<dbReference type="GO" id="GO:0030527">
    <property type="term" value="F:structural constituent of chromatin"/>
    <property type="evidence" value="ECO:0007669"/>
    <property type="project" value="UniProtKB-ARBA"/>
</dbReference>
<evidence type="ECO:0000313" key="9">
    <source>
        <dbReference type="RefSeq" id="XP_016488273.1"/>
    </source>
</evidence>
<dbReference type="PANTHER" id="PTHR46261">
    <property type="entry name" value="HIGH MOBILITY GROUP B PROTEIN 4-RELATED"/>
    <property type="match status" value="1"/>
</dbReference>
<evidence type="ECO:0000256" key="2">
    <source>
        <dbReference type="ARBA" id="ARBA00008774"/>
    </source>
</evidence>
<dbReference type="SUPFAM" id="SSF47095">
    <property type="entry name" value="HMG-box"/>
    <property type="match status" value="1"/>
</dbReference>
<dbReference type="STRING" id="4097.A0A1S4BHB9"/>
<sequence>MELKEPSKKSKEVKRAQEELSDSEEESVDPSNSSKYGGNPCYSHSAWKKKRKKDKTIDSSRKSKKVRMEPIELSDSEEESDDPSSGSKDGEKICYSHSGGRSDAKADNILSVKNKALRLKLRLKTCAEDPEKTKRPTSAFYVRRRWRSAKDPDKPKRPSAFLLFMEEFKKQFMEENPNKKYVFADCKAGGYKWSQLSDADKAPYITEARKRKAEYRNNMDVYIRREAERRKAEYRYVYSRQLAAGSAEEEEADKSRSEVDEEEGSGEEDKKEDDN</sequence>
<feature type="compositionally biased region" description="Acidic residues" evidence="6">
    <location>
        <begin position="19"/>
        <end position="28"/>
    </location>
</feature>
<name>A0A1S4BHB9_TOBAC</name>